<dbReference type="GO" id="GO:0022857">
    <property type="term" value="F:transmembrane transporter activity"/>
    <property type="evidence" value="ECO:0007669"/>
    <property type="project" value="InterPro"/>
</dbReference>
<feature type="transmembrane region" description="Helical" evidence="4">
    <location>
        <begin position="285"/>
        <end position="314"/>
    </location>
</feature>
<accession>A0A934W8N1</accession>
<keyword evidence="1 4" id="KW-0812">Transmembrane</keyword>
<dbReference type="InterPro" id="IPR050327">
    <property type="entry name" value="Proton-linked_MCT"/>
</dbReference>
<keyword evidence="3 4" id="KW-0472">Membrane</keyword>
<keyword evidence="7" id="KW-1185">Reference proteome</keyword>
<reference evidence="6" key="1">
    <citation type="submission" date="2021-01" db="EMBL/GenBank/DDBJ databases">
        <title>Genome sequence of strain Noviherbaspirillum sp. DKR-6.</title>
        <authorList>
            <person name="Chaudhary D.K."/>
        </authorList>
    </citation>
    <scope>NUCLEOTIDE SEQUENCE</scope>
    <source>
        <strain evidence="6">DKR-6</strain>
    </source>
</reference>
<proteinExistence type="predicted"/>
<organism evidence="6 7">
    <name type="scientific">Noviherbaspirillum pedocola</name>
    <dbReference type="NCBI Taxonomy" id="2801341"/>
    <lineage>
        <taxon>Bacteria</taxon>
        <taxon>Pseudomonadati</taxon>
        <taxon>Pseudomonadota</taxon>
        <taxon>Betaproteobacteria</taxon>
        <taxon>Burkholderiales</taxon>
        <taxon>Oxalobacteraceae</taxon>
        <taxon>Noviherbaspirillum</taxon>
    </lineage>
</organism>
<feature type="transmembrane region" description="Helical" evidence="4">
    <location>
        <begin position="136"/>
        <end position="155"/>
    </location>
</feature>
<dbReference type="InterPro" id="IPR020846">
    <property type="entry name" value="MFS_dom"/>
</dbReference>
<feature type="transmembrane region" description="Helical" evidence="4">
    <location>
        <begin position="167"/>
        <end position="185"/>
    </location>
</feature>
<dbReference type="Proteomes" id="UP000622890">
    <property type="component" value="Unassembled WGS sequence"/>
</dbReference>
<feature type="transmembrane region" description="Helical" evidence="4">
    <location>
        <begin position="243"/>
        <end position="264"/>
    </location>
</feature>
<evidence type="ECO:0000313" key="7">
    <source>
        <dbReference type="Proteomes" id="UP000622890"/>
    </source>
</evidence>
<evidence type="ECO:0000259" key="5">
    <source>
        <dbReference type="PROSITE" id="PS50850"/>
    </source>
</evidence>
<feature type="transmembrane region" description="Helical" evidence="4">
    <location>
        <begin position="50"/>
        <end position="70"/>
    </location>
</feature>
<dbReference type="SUPFAM" id="SSF103473">
    <property type="entry name" value="MFS general substrate transporter"/>
    <property type="match status" value="1"/>
</dbReference>
<evidence type="ECO:0000256" key="2">
    <source>
        <dbReference type="ARBA" id="ARBA00022989"/>
    </source>
</evidence>
<dbReference type="EMBL" id="JAEPBG010000014">
    <property type="protein sequence ID" value="MBK4737770.1"/>
    <property type="molecule type" value="Genomic_DNA"/>
</dbReference>
<dbReference type="InterPro" id="IPR036259">
    <property type="entry name" value="MFS_trans_sf"/>
</dbReference>
<dbReference type="Pfam" id="PF07690">
    <property type="entry name" value="MFS_1"/>
    <property type="match status" value="1"/>
</dbReference>
<sequence>MQAARSRKRIIASLGATQIMAWGSLFYAFSVLGPEILRELGWRPELVFGAFSWGLLVSGLAATPAGALIDRYGGARVMSAGSLLCGAGLILLSRSYALASYYAAWTLLGIGMSATLYEAAFATINRELRERARAGISTLTLFGGFASTVFWPLTVKLDAALGWRDTYLVYGLLQLVLCLPLHLTLPRRNVSNTAKVKPGAQPDFRLKDALRLRAFWLLAAAFALNSFVFTGLAVHLIPLLRRLGHPLAPVVFWTAVIGPMQVLGRIGEMRFAGRMLPQRVGRFTFALLPLSLGLLLLAGGWLPTVALFCVLYGLSNGIMTIVRGTVPLQLFGHAHYGAIAGALAGPNLLCQAMAPLAIASLLDGGLSPGRLLAGLLVVSMLSMSFFAVATRKGKARGVSRS</sequence>
<feature type="transmembrane region" description="Helical" evidence="4">
    <location>
        <begin position="102"/>
        <end position="124"/>
    </location>
</feature>
<feature type="transmembrane region" description="Helical" evidence="4">
    <location>
        <begin position="12"/>
        <end position="30"/>
    </location>
</feature>
<dbReference type="PANTHER" id="PTHR11360">
    <property type="entry name" value="MONOCARBOXYLATE TRANSPORTER"/>
    <property type="match status" value="1"/>
</dbReference>
<name>A0A934W8N1_9BURK</name>
<feature type="transmembrane region" description="Helical" evidence="4">
    <location>
        <begin position="214"/>
        <end position="237"/>
    </location>
</feature>
<dbReference type="PROSITE" id="PS50850">
    <property type="entry name" value="MFS"/>
    <property type="match status" value="1"/>
</dbReference>
<dbReference type="RefSeq" id="WP_200596338.1">
    <property type="nucleotide sequence ID" value="NZ_JAEPBG010000014.1"/>
</dbReference>
<protein>
    <submittedName>
        <fullName evidence="6">MFS transporter</fullName>
    </submittedName>
</protein>
<dbReference type="Gene3D" id="1.20.1250.20">
    <property type="entry name" value="MFS general substrate transporter like domains"/>
    <property type="match status" value="1"/>
</dbReference>
<comment type="caution">
    <text evidence="6">The sequence shown here is derived from an EMBL/GenBank/DDBJ whole genome shotgun (WGS) entry which is preliminary data.</text>
</comment>
<gene>
    <name evidence="6" type="ORF">JJB74_24380</name>
</gene>
<evidence type="ECO:0000313" key="6">
    <source>
        <dbReference type="EMBL" id="MBK4737770.1"/>
    </source>
</evidence>
<evidence type="ECO:0000256" key="4">
    <source>
        <dbReference type="SAM" id="Phobius"/>
    </source>
</evidence>
<dbReference type="InterPro" id="IPR011701">
    <property type="entry name" value="MFS"/>
</dbReference>
<dbReference type="AlphaFoldDB" id="A0A934W8N1"/>
<feature type="domain" description="Major facilitator superfamily (MFS) profile" evidence="5">
    <location>
        <begin position="1"/>
        <end position="391"/>
    </location>
</feature>
<feature type="transmembrane region" description="Helical" evidence="4">
    <location>
        <begin position="77"/>
        <end position="96"/>
    </location>
</feature>
<keyword evidence="2 4" id="KW-1133">Transmembrane helix</keyword>
<feature type="transmembrane region" description="Helical" evidence="4">
    <location>
        <begin position="371"/>
        <end position="390"/>
    </location>
</feature>
<evidence type="ECO:0000256" key="1">
    <source>
        <dbReference type="ARBA" id="ARBA00022692"/>
    </source>
</evidence>
<evidence type="ECO:0000256" key="3">
    <source>
        <dbReference type="ARBA" id="ARBA00023136"/>
    </source>
</evidence>